<dbReference type="Pfam" id="PF13385">
    <property type="entry name" value="Laminin_G_3"/>
    <property type="match status" value="2"/>
</dbReference>
<dbReference type="PROSITE" id="PS00018">
    <property type="entry name" value="EF_HAND_1"/>
    <property type="match status" value="1"/>
</dbReference>
<dbReference type="NCBIfam" id="TIGR04183">
    <property type="entry name" value="Por_Secre_tail"/>
    <property type="match status" value="1"/>
</dbReference>
<dbReference type="RefSeq" id="WP_144073611.1">
    <property type="nucleotide sequence ID" value="NZ_CP076128.1"/>
</dbReference>
<keyword evidence="8" id="KW-1185">Reference proteome</keyword>
<keyword evidence="3" id="KW-0106">Calcium</keyword>
<keyword evidence="5" id="KW-0732">Signal</keyword>
<dbReference type="InterPro" id="IPR026444">
    <property type="entry name" value="Secre_tail"/>
</dbReference>
<evidence type="ECO:0000256" key="5">
    <source>
        <dbReference type="SAM" id="SignalP"/>
    </source>
</evidence>
<name>A0ABX8GRX7_9BACT</name>
<evidence type="ECO:0000256" key="4">
    <source>
        <dbReference type="ARBA" id="ARBA00023157"/>
    </source>
</evidence>
<gene>
    <name evidence="7" type="ORF">KM029_12620</name>
</gene>
<feature type="domain" description="Secretion system C-terminal sorting" evidence="6">
    <location>
        <begin position="2907"/>
        <end position="2981"/>
    </location>
</feature>
<dbReference type="PANTHER" id="PTHR19277">
    <property type="entry name" value="PENTRAXIN"/>
    <property type="match status" value="1"/>
</dbReference>
<sequence>MKKILLLLMFIASTMLGVAHSENTNYINDDDLYTETPINIANEEEEEEPLLEKIYNFIFSSKNVTYSTTTFHENEANNGTIRNTIEVTLSGTTFSESQGTDLIGPGAVEVRNLPSGLSPYVIVNSPTTATITLNGIANVHRSHDDISNIKIIFNDAAFSGSTASQVSNSTKSNVEIDFIDGFSSGNTVDIDDEQRDPRIDIVIGFNNVLGEEIDDDGTYLNIIAGTPFSPVHTSTQYEIFREEDTGLSDSETIQSGKILLGFPWDIFYNAPTFTRNSFEVSKGYYNDKTSIQWQVSNNADLITFFKIYRRKFDPNNENHSENYQLIATLDNTSYSYEDYDVEGGILQEYKVVADGLGDLEIEYTSFITGIGFRNPTATITGNITFEGGNPVQDVIVRAEPQGGEIVLQSFSAKVNGTGYIESKMEARELPTNFTLQSWFKFDGNSSGELFKMFNGSSYYDLDYIKSDNDIQLTLHSPSLSKDITFTLAGSLPNGESDGAGEDIVIPFSEVMEEFNNYSLVLSPNDIPKLYFNGRLMDGNYSTTIPAEISHLVNITTVNTDSITYQPITGDNCYFRVADGFIGYFDDIRIWSNALSNDDVQKNYRRYLSGAERGLEVYLRIDEGTGAYAYDLSKEEFTFHKRHSFLLNTEWSQVTPTISQLGIFGVTDMFGNYVITSIPYAGNGGSYAVTPMFGVHEFDPGQQVVFIGEGSEVINKLDFKDISSFIFRGIAYYDVRGQYGSLRKVDDVTQIEDAGYNQYLVTIDGTKIMYNQGHYFKNEIGELYEYPKIFLDEANVYVDGNMVLDENKAPVVTGKDGFFEIQVPIGNHYIEVRKNGHGLVHDGRFPAEGYYEFFENHETPKPFLDTTRVSVVGRVVGGQVEAEKPIGFGFDGIKEFDFFHTVDSSETVEISSTNNLGTAKITFDYLPYGADPATGYLSTSFYTNNKTGEYKAELIPINYIINEINGAVIESNPDVILLSGSEEVDYSPFTNDKRGIFKDSVGNEIQSEPYKFVQNFIYRSTPQVTIENQTYEFLVSEENDTSVTYPVYEQLYEYQIDLLAFEEYENKEINQKFTVPVTDGQYYVTNNLARANSDRFEKDPEEENKVTYYFTAGLPLMNAPFRKGMSVMLRIKDVDYAPDNLLSEGIIFGGKSDGSQLFVTKAPDIPDIILRDPPGSGSSASIEAGTELTIETSMNALTSSSFEQGLTLKLGTTVTTGGADAGPENTVEAVNDVESGFSVSYNSDYGEGFTKSYSFSQTISTSDSESFVGSDGDLYIGHSKNLQYGSYNRLSATDTIVKGIDNTAFIKHNDDGSLDTVYINKQKALYFNEAPTSTFFIYSQKHIINTLIPEYESFITALENGTLDSDDEGVLSKTEYETQIKLWQEIIQNNERTKYRAFNDQDNFLNEVLASITANEDQYNLDHNNSYTQNYLNFVNKHFKDNISIDYGVGGVERTVSTFTASGSSYAYEVALDYTFAHTFGKEINDTGDEITTSFGVSQGFAKSDASESAESTAFTYSIVDNDDDNYLSIDVVNPFDGNGPIFRTLGGRTSCPHEGPLLSNYFDSENYEEGVIGAGGTALSIATQAIEVPVITANVTDITNIPEDDMAVIELTLLNNTNADLNENVSFMLYIDNTTNPHNIKSNIPQGGVEVEVPHDQTVTYTVFLEKSKPDVYDYEDLSIVLESICMGSDLQETVEVSVHYVPSCTRIEVQKPLEKWVMNATTAFNEDGSTNPLPIVLGDYSRTYDSFEKVRLEYRKSTSPTWTRLYTYYNNEQSYADAVAAQESKIDMITDDNITFSWDIGATGLSDGDYEIRAISYCDNGTEYISDVVAGKVDLNIPVAFGTPSPRNGILSAGQDLTLKYSENILYNSAISNIEIVGQTNDQEIAHGTSVYFEGSNNTATFEKPSISDQNFTIEFWMRNLSTETNSIIFKQENGMEATLSGNTLTWTVEGSSTYSVSSPILDDDLFHHYVFVYDGTDSGTLRMYQDDQELGFTNTGAFAIPNRNDLVFGGSTFKGNILELRIWSKALSLSEAYAQMYKSLLGTEQNLQGYWPMDEGRESVVNDKARNKHGIMNAEWDIRPKGTAYNFENNDYLTLDNVNFVQLTSQMDVTLSFWVKMDQSQEATIFSNGRGDGTDVIEANGKANKWSVDVHTNGKLYLNNEGIAYELTNDIVDGEWHHVAIVLNRLGAMKTYVDADLTTSNIANDISGLSGNKYFIGARGFNNNGTYEVDQKFVGKIDELRLWNLARTKEQISRDRYFEVDFSTTGIMLYARMNEPDPLDNLAPTYYHMDANNIVSTSTSIMVAATPAFDEDAPALKPKRNLEMFAVTHVINGDEMIINPIISNWSVLEGQVIDITVSRLFDEKGNRQVSPITWTAYIRKNQVVWSVKDGLDYVNLQNYVGINQSFDITVENFGGTPQDFNIKNVPTWLTLSQTSGQLDPDSKRIITAEVNDNLSVGEYSTDLYLDTEYNYDEKIKLDLRVLENEPDWSADATQFGYNMNVVGKIKIDNIFAEDAHTKIGVFVGKEPRGEAELIYDKNWDDYFLYLTIYSNADSVENLSFKIWDATTGRVLDAEIDGNATIAFVQDQILGTKATPSIFSNTNVMEQSLALNQGWTWVSLSVNDSRFTDLDALTSQMQLSNGDRIVAQSEFDVYDQSIGWSGSISSNAGMTNVKMYKMKLTDANTLELKGDMVDNNNFEVTLANGWNWLPYPVLNNLNVNDALAYYEASNGDIIKGQNQFAVYNDLVGWVGTLSFLKKGEGYMLKSNGTTQQFSYPKVFSNARQSGENDNSDTFVNNAYEFNMSTIVEVPDGYDQVYVYNNEHHDIRGVGNVVEIEGRNLAFITVYGNADENLTFSLKDNLQFTDAGEEFVFEDDAVYGTFITPIQLGEVIASNEDINLNPGSLKVYPNPSSSEFNLSFQLNKGHDYHLIVYSMNGRVVEKQDITGVVGANVVTIGETYNTGVYVVEIITSDGTFTERIIKN</sequence>
<keyword evidence="4" id="KW-1015">Disulfide bond</keyword>
<evidence type="ECO:0000313" key="7">
    <source>
        <dbReference type="EMBL" id="QWG06183.1"/>
    </source>
</evidence>
<comment type="cofactor">
    <cofactor evidence="1">
        <name>Ca(2+)</name>
        <dbReference type="ChEBI" id="CHEBI:29108"/>
    </cofactor>
</comment>
<dbReference type="EMBL" id="CP076128">
    <property type="protein sequence ID" value="QWG06183.1"/>
    <property type="molecule type" value="Genomic_DNA"/>
</dbReference>
<dbReference type="InterPro" id="IPR051360">
    <property type="entry name" value="Neuronal_Pentraxin_Related"/>
</dbReference>
<dbReference type="PANTHER" id="PTHR19277:SF125">
    <property type="entry name" value="B6"/>
    <property type="match status" value="1"/>
</dbReference>
<dbReference type="InterPro" id="IPR013320">
    <property type="entry name" value="ConA-like_dom_sf"/>
</dbReference>
<evidence type="ECO:0000256" key="1">
    <source>
        <dbReference type="ARBA" id="ARBA00001913"/>
    </source>
</evidence>
<organism evidence="7 8">
    <name type="scientific">Flammeovirga kamogawensis</name>
    <dbReference type="NCBI Taxonomy" id="373891"/>
    <lineage>
        <taxon>Bacteria</taxon>
        <taxon>Pseudomonadati</taxon>
        <taxon>Bacteroidota</taxon>
        <taxon>Cytophagia</taxon>
        <taxon>Cytophagales</taxon>
        <taxon>Flammeovirgaceae</taxon>
        <taxon>Flammeovirga</taxon>
    </lineage>
</organism>
<proteinExistence type="predicted"/>
<evidence type="ECO:0000256" key="2">
    <source>
        <dbReference type="ARBA" id="ARBA00022723"/>
    </source>
</evidence>
<dbReference type="InterPro" id="IPR018247">
    <property type="entry name" value="EF_Hand_1_Ca_BS"/>
</dbReference>
<keyword evidence="2" id="KW-0479">Metal-binding</keyword>
<accession>A0ABX8GRX7</accession>
<dbReference type="Pfam" id="PF18962">
    <property type="entry name" value="Por_Secre_tail"/>
    <property type="match status" value="1"/>
</dbReference>
<evidence type="ECO:0000313" key="8">
    <source>
        <dbReference type="Proteomes" id="UP000682802"/>
    </source>
</evidence>
<reference evidence="7 8" key="1">
    <citation type="submission" date="2021-05" db="EMBL/GenBank/DDBJ databases">
        <title>Comparative genomic studies on the polysaccharide-degrading batcterial strains of the Flammeovirga genus.</title>
        <authorList>
            <person name="Zewei F."/>
            <person name="Zheng Z."/>
            <person name="Yu L."/>
            <person name="Ruyue G."/>
            <person name="Yanhong M."/>
            <person name="Yuanyuan C."/>
            <person name="Jingyan G."/>
            <person name="Wenjun H."/>
        </authorList>
    </citation>
    <scope>NUCLEOTIDE SEQUENCE [LARGE SCALE GENOMIC DNA]</scope>
    <source>
        <strain evidence="7 8">YS10</strain>
    </source>
</reference>
<feature type="signal peptide" evidence="5">
    <location>
        <begin position="1"/>
        <end position="21"/>
    </location>
</feature>
<dbReference type="SUPFAM" id="SSF49899">
    <property type="entry name" value="Concanavalin A-like lectins/glucanases"/>
    <property type="match status" value="3"/>
</dbReference>
<dbReference type="Proteomes" id="UP000682802">
    <property type="component" value="Chromosome 1"/>
</dbReference>
<evidence type="ECO:0000259" key="6">
    <source>
        <dbReference type="Pfam" id="PF18962"/>
    </source>
</evidence>
<evidence type="ECO:0000256" key="3">
    <source>
        <dbReference type="ARBA" id="ARBA00022837"/>
    </source>
</evidence>
<dbReference type="Gene3D" id="2.60.120.200">
    <property type="match status" value="3"/>
</dbReference>
<protein>
    <submittedName>
        <fullName evidence="7">T9SS type A sorting domain-containing protein</fullName>
    </submittedName>
</protein>
<feature type="chain" id="PRO_5047113409" evidence="5">
    <location>
        <begin position="22"/>
        <end position="2983"/>
    </location>
</feature>